<dbReference type="PANTHER" id="PTHR42760">
    <property type="entry name" value="SHORT-CHAIN DEHYDROGENASES/REDUCTASES FAMILY MEMBER"/>
    <property type="match status" value="1"/>
</dbReference>
<dbReference type="PRINTS" id="PR00081">
    <property type="entry name" value="GDHRDH"/>
</dbReference>
<comment type="similarity">
    <text evidence="1">Belongs to the short-chain dehydrogenases/reductases (SDR) family.</text>
</comment>
<dbReference type="Pfam" id="PF00106">
    <property type="entry name" value="adh_short"/>
    <property type="match status" value="1"/>
</dbReference>
<dbReference type="Gene3D" id="3.40.50.720">
    <property type="entry name" value="NAD(P)-binding Rossmann-like Domain"/>
    <property type="match status" value="1"/>
</dbReference>
<evidence type="ECO:0000256" key="2">
    <source>
        <dbReference type="ARBA" id="ARBA00023002"/>
    </source>
</evidence>
<reference evidence="3 4" key="1">
    <citation type="submission" date="2018-11" db="EMBL/GenBank/DDBJ databases">
        <authorList>
            <person name="Li F."/>
        </authorList>
    </citation>
    <scope>NUCLEOTIDE SEQUENCE [LARGE SCALE GENOMIC DNA]</scope>
    <source>
        <strain evidence="3 4">Gsoil 818</strain>
    </source>
</reference>
<dbReference type="InterPro" id="IPR002347">
    <property type="entry name" value="SDR_fam"/>
</dbReference>
<accession>A0A3N0GIT7</accession>
<dbReference type="EMBL" id="RJSF01000046">
    <property type="protein sequence ID" value="RNM12028.1"/>
    <property type="molecule type" value="Genomic_DNA"/>
</dbReference>
<gene>
    <name evidence="3" type="ORF">EFL26_19585</name>
</gene>
<dbReference type="OrthoDB" id="7064009at2"/>
<evidence type="ECO:0000256" key="1">
    <source>
        <dbReference type="ARBA" id="ARBA00006484"/>
    </source>
</evidence>
<dbReference type="GO" id="GO:0016616">
    <property type="term" value="F:oxidoreductase activity, acting on the CH-OH group of donors, NAD or NADP as acceptor"/>
    <property type="evidence" value="ECO:0007669"/>
    <property type="project" value="TreeGrafter"/>
</dbReference>
<comment type="caution">
    <text evidence="3">The sequence shown here is derived from an EMBL/GenBank/DDBJ whole genome shotgun (WGS) entry which is preliminary data.</text>
</comment>
<dbReference type="InterPro" id="IPR036291">
    <property type="entry name" value="NAD(P)-bd_dom_sf"/>
</dbReference>
<dbReference type="SUPFAM" id="SSF51735">
    <property type="entry name" value="NAD(P)-binding Rossmann-fold domains"/>
    <property type="match status" value="1"/>
</dbReference>
<protein>
    <submittedName>
        <fullName evidence="3">SDR family oxidoreductase</fullName>
    </submittedName>
</protein>
<name>A0A3N0GIT7_9ACTN</name>
<keyword evidence="4" id="KW-1185">Reference proteome</keyword>
<dbReference type="PANTHER" id="PTHR42760:SF133">
    <property type="entry name" value="3-OXOACYL-[ACYL-CARRIER-PROTEIN] REDUCTASE"/>
    <property type="match status" value="1"/>
</dbReference>
<organism evidence="3 4">
    <name type="scientific">Nocardioides pocheonensis</name>
    <dbReference type="NCBI Taxonomy" id="661485"/>
    <lineage>
        <taxon>Bacteria</taxon>
        <taxon>Bacillati</taxon>
        <taxon>Actinomycetota</taxon>
        <taxon>Actinomycetes</taxon>
        <taxon>Propionibacteriales</taxon>
        <taxon>Nocardioidaceae</taxon>
        <taxon>Nocardioides</taxon>
    </lineage>
</organism>
<evidence type="ECO:0000313" key="3">
    <source>
        <dbReference type="EMBL" id="RNM12028.1"/>
    </source>
</evidence>
<sequence length="142" mass="14875">MNKHTAAITGAGSGIGRAIAEAFVTAGYEVFASDVSQGRLDETVKELGDPANLHTRQVDVSDYESMERFVEEAASLGGTLDVMISCAGVFDGYADVAETTPELWSKVIGVNLTGAFYACRAAALRMVPQRSGRIIVIGSVAG</sequence>
<dbReference type="CDD" id="cd05233">
    <property type="entry name" value="SDR_c"/>
    <property type="match status" value="1"/>
</dbReference>
<proteinExistence type="inferred from homology"/>
<feature type="non-terminal residue" evidence="3">
    <location>
        <position position="142"/>
    </location>
</feature>
<evidence type="ECO:0000313" key="4">
    <source>
        <dbReference type="Proteomes" id="UP000279994"/>
    </source>
</evidence>
<keyword evidence="2" id="KW-0560">Oxidoreductase</keyword>
<dbReference type="RefSeq" id="WP_148046779.1">
    <property type="nucleotide sequence ID" value="NZ_RJSF01000046.1"/>
</dbReference>
<dbReference type="Proteomes" id="UP000279994">
    <property type="component" value="Unassembled WGS sequence"/>
</dbReference>
<dbReference type="AlphaFoldDB" id="A0A3N0GIT7"/>